<feature type="transmembrane region" description="Helical" evidence="6">
    <location>
        <begin position="144"/>
        <end position="164"/>
    </location>
</feature>
<dbReference type="Pfam" id="PF00083">
    <property type="entry name" value="Sugar_tr"/>
    <property type="match status" value="1"/>
</dbReference>
<dbReference type="STRING" id="28573.A0A0U1LUR1"/>
<reference evidence="8 9" key="1">
    <citation type="submission" date="2015-04" db="EMBL/GenBank/DDBJ databases">
        <authorList>
            <person name="Syromyatnikov M.Y."/>
            <person name="Popov V.N."/>
        </authorList>
    </citation>
    <scope>NUCLEOTIDE SEQUENCE [LARGE SCALE GENOMIC DNA]</scope>
    <source>
        <strain evidence="8">WF-38-12</strain>
    </source>
</reference>
<dbReference type="PANTHER" id="PTHR48022">
    <property type="entry name" value="PLASTIDIC GLUCOSE TRANSPORTER 4"/>
    <property type="match status" value="1"/>
</dbReference>
<evidence type="ECO:0000313" key="9">
    <source>
        <dbReference type="Proteomes" id="UP000054383"/>
    </source>
</evidence>
<dbReference type="PANTHER" id="PTHR48022:SF17">
    <property type="entry name" value="HEXOSE TRANSPORTER"/>
    <property type="match status" value="1"/>
</dbReference>
<accession>A0A0U1LUR1</accession>
<keyword evidence="8" id="KW-0762">Sugar transport</keyword>
<feature type="transmembrane region" description="Helical" evidence="6">
    <location>
        <begin position="111"/>
        <end position="132"/>
    </location>
</feature>
<evidence type="ECO:0000313" key="8">
    <source>
        <dbReference type="EMBL" id="CRG86371.1"/>
    </source>
</evidence>
<dbReference type="Gene3D" id="1.20.1250.20">
    <property type="entry name" value="MFS general substrate transporter like domains"/>
    <property type="match status" value="1"/>
</dbReference>
<evidence type="ECO:0000256" key="2">
    <source>
        <dbReference type="ARBA" id="ARBA00010992"/>
    </source>
</evidence>
<keyword evidence="4 6" id="KW-1133">Transmembrane helix</keyword>
<feature type="transmembrane region" description="Helical" evidence="6">
    <location>
        <begin position="86"/>
        <end position="105"/>
    </location>
</feature>
<proteinExistence type="inferred from homology"/>
<evidence type="ECO:0000259" key="7">
    <source>
        <dbReference type="PROSITE" id="PS50850"/>
    </source>
</evidence>
<organism evidence="8 9">
    <name type="scientific">Talaromyces islandicus</name>
    <name type="common">Penicillium islandicum</name>
    <dbReference type="NCBI Taxonomy" id="28573"/>
    <lineage>
        <taxon>Eukaryota</taxon>
        <taxon>Fungi</taxon>
        <taxon>Dikarya</taxon>
        <taxon>Ascomycota</taxon>
        <taxon>Pezizomycotina</taxon>
        <taxon>Eurotiomycetes</taxon>
        <taxon>Eurotiomycetidae</taxon>
        <taxon>Eurotiales</taxon>
        <taxon>Trichocomaceae</taxon>
        <taxon>Talaromyces</taxon>
        <taxon>Talaromyces sect. Islandici</taxon>
    </lineage>
</organism>
<comment type="similarity">
    <text evidence="2">Belongs to the major facilitator superfamily. Sugar transporter (TC 2.A.1.1) family.</text>
</comment>
<feature type="transmembrane region" description="Helical" evidence="6">
    <location>
        <begin position="176"/>
        <end position="197"/>
    </location>
</feature>
<sequence>MPERFRQFNTTYMASCAFNYGYDVGNFGAVQGMHPFWQRFGKCDTDTGVCALPAWLSSLMTSLPFLGKAIGAIACGSIAERWGRKAAVMILAILSFIGVLLQTSATTAAQFTIGRFISFGMTGMTLIVVPIYQGETSPRAIRGTVTSTLQLMIIGGQVVASLVTLGTKSMSSNASWQIPVGLQFVAPSVIVAFWPFVPESPRCNLYFTLLEVNGSKKVIRHYDSQALLTAMDGTKKTRIAALVEDEFGDLAYKYTEAPTPQQRDGWS</sequence>
<dbReference type="Proteomes" id="UP000054383">
    <property type="component" value="Unassembled WGS sequence"/>
</dbReference>
<dbReference type="InterPro" id="IPR020846">
    <property type="entry name" value="MFS_dom"/>
</dbReference>
<comment type="subcellular location">
    <subcellularLocation>
        <location evidence="1">Membrane</location>
        <topology evidence="1">Multi-pass membrane protein</topology>
    </subcellularLocation>
</comment>
<evidence type="ECO:0000256" key="1">
    <source>
        <dbReference type="ARBA" id="ARBA00004141"/>
    </source>
</evidence>
<dbReference type="OMA" id="WNINAER"/>
<dbReference type="InterPro" id="IPR005828">
    <property type="entry name" value="MFS_sugar_transport-like"/>
</dbReference>
<dbReference type="InterPro" id="IPR050360">
    <property type="entry name" value="MFS_Sugar_Transporters"/>
</dbReference>
<keyword evidence="8" id="KW-0813">Transport</keyword>
<name>A0A0U1LUR1_TALIS</name>
<evidence type="ECO:0000256" key="3">
    <source>
        <dbReference type="ARBA" id="ARBA00022692"/>
    </source>
</evidence>
<protein>
    <submittedName>
        <fullName evidence="8">Solute carrier family 2, facilitated glucose transporter member 1</fullName>
    </submittedName>
</protein>
<dbReference type="OrthoDB" id="6612291at2759"/>
<evidence type="ECO:0000256" key="5">
    <source>
        <dbReference type="ARBA" id="ARBA00023136"/>
    </source>
</evidence>
<gene>
    <name evidence="8" type="ORF">PISL3812_03377</name>
</gene>
<evidence type="ECO:0000256" key="6">
    <source>
        <dbReference type="SAM" id="Phobius"/>
    </source>
</evidence>
<evidence type="ECO:0000256" key="4">
    <source>
        <dbReference type="ARBA" id="ARBA00022989"/>
    </source>
</evidence>
<dbReference type="GO" id="GO:0016020">
    <property type="term" value="C:membrane"/>
    <property type="evidence" value="ECO:0007669"/>
    <property type="project" value="UniProtKB-SubCell"/>
</dbReference>
<keyword evidence="5 6" id="KW-0472">Membrane</keyword>
<keyword evidence="9" id="KW-1185">Reference proteome</keyword>
<dbReference type="PROSITE" id="PS50850">
    <property type="entry name" value="MFS"/>
    <property type="match status" value="1"/>
</dbReference>
<dbReference type="AlphaFoldDB" id="A0A0U1LUR1"/>
<dbReference type="SUPFAM" id="SSF103473">
    <property type="entry name" value="MFS general substrate transporter"/>
    <property type="match status" value="1"/>
</dbReference>
<dbReference type="GO" id="GO:0005351">
    <property type="term" value="F:carbohydrate:proton symporter activity"/>
    <property type="evidence" value="ECO:0007669"/>
    <property type="project" value="TreeGrafter"/>
</dbReference>
<keyword evidence="3 6" id="KW-0812">Transmembrane</keyword>
<dbReference type="InterPro" id="IPR036259">
    <property type="entry name" value="MFS_trans_sf"/>
</dbReference>
<feature type="domain" description="Major facilitator superfamily (MFS) profile" evidence="7">
    <location>
        <begin position="9"/>
        <end position="267"/>
    </location>
</feature>
<dbReference type="EMBL" id="CVMT01000002">
    <property type="protein sequence ID" value="CRG86371.1"/>
    <property type="molecule type" value="Genomic_DNA"/>
</dbReference>